<dbReference type="InterPro" id="IPR015168">
    <property type="entry name" value="SsuA/THI5"/>
</dbReference>
<dbReference type="InterPro" id="IPR027939">
    <property type="entry name" value="NMT1/THI5"/>
</dbReference>
<dbReference type="InterPro" id="IPR006311">
    <property type="entry name" value="TAT_signal"/>
</dbReference>
<comment type="caution">
    <text evidence="3">The sequence shown here is derived from an EMBL/GenBank/DDBJ whole genome shotgun (WGS) entry which is preliminary data.</text>
</comment>
<name>A0A0N1N6A0_9PROT</name>
<dbReference type="AlphaFoldDB" id="A0A0N1N6A0"/>
<evidence type="ECO:0000259" key="2">
    <source>
        <dbReference type="Pfam" id="PF09084"/>
    </source>
</evidence>
<dbReference type="PROSITE" id="PS51318">
    <property type="entry name" value="TAT"/>
    <property type="match status" value="1"/>
</dbReference>
<reference evidence="3 4" key="1">
    <citation type="submission" date="2015-07" db="EMBL/GenBank/DDBJ databases">
        <title>Draft Genome Sequence of Komagataeibacter intermedius Strain AF2, Isolated from Kombucha Tea.</title>
        <authorList>
            <person name="Santos R.A."/>
            <person name="Berretta A.A."/>
            <person name="Barud H.S."/>
            <person name="Ribeiro S.J."/>
            <person name="Gonzalez-Garcia L.N."/>
            <person name="Zucchi T.D."/>
            <person name="Goldman G.H."/>
            <person name="Riano-Pachon D.M."/>
        </authorList>
    </citation>
    <scope>NUCLEOTIDE SEQUENCE [LARGE SCALE GENOMIC DNA]</scope>
    <source>
        <strain evidence="3 4">AF2</strain>
    </source>
</reference>
<protein>
    <submittedName>
        <fullName evidence="3">Thiamine biosynthesis protein</fullName>
    </submittedName>
</protein>
<dbReference type="Gene3D" id="3.40.190.10">
    <property type="entry name" value="Periplasmic binding protein-like II"/>
    <property type="match status" value="2"/>
</dbReference>
<feature type="domain" description="SsuA/THI5-like" evidence="2">
    <location>
        <begin position="70"/>
        <end position="282"/>
    </location>
</feature>
<feature type="compositionally biased region" description="Polar residues" evidence="1">
    <location>
        <begin position="1"/>
        <end position="10"/>
    </location>
</feature>
<dbReference type="PANTHER" id="PTHR31528">
    <property type="entry name" value="4-AMINO-5-HYDROXYMETHYL-2-METHYLPYRIMIDINE PHOSPHATE SYNTHASE THI11-RELATED"/>
    <property type="match status" value="1"/>
</dbReference>
<evidence type="ECO:0000256" key="1">
    <source>
        <dbReference type="SAM" id="MobiDB-lite"/>
    </source>
</evidence>
<evidence type="ECO:0000313" key="3">
    <source>
        <dbReference type="EMBL" id="KPH87405.1"/>
    </source>
</evidence>
<feature type="region of interest" description="Disordered" evidence="1">
    <location>
        <begin position="1"/>
        <end position="25"/>
    </location>
</feature>
<dbReference type="OrthoDB" id="7431968at2"/>
<dbReference type="Proteomes" id="UP000031553">
    <property type="component" value="Unassembled WGS sequence"/>
</dbReference>
<dbReference type="RefSeq" id="WP_048883073.1">
    <property type="nucleotide sequence ID" value="NZ_JUFX02000113.1"/>
</dbReference>
<proteinExistence type="predicted"/>
<dbReference type="PANTHER" id="PTHR31528:SF3">
    <property type="entry name" value="THIAMINE BIOSYNTHESIS PROTEIN HI_0357-RELATED"/>
    <property type="match status" value="1"/>
</dbReference>
<dbReference type="Pfam" id="PF09084">
    <property type="entry name" value="NMT1"/>
    <property type="match status" value="1"/>
</dbReference>
<feature type="compositionally biased region" description="Low complexity" evidence="1">
    <location>
        <begin position="15"/>
        <end position="25"/>
    </location>
</feature>
<accession>A0A0N1N6A0</accession>
<dbReference type="SUPFAM" id="SSF53850">
    <property type="entry name" value="Periplasmic binding protein-like II"/>
    <property type="match status" value="1"/>
</dbReference>
<organism evidence="3 4">
    <name type="scientific">Komagataeibacter intermedius AF2</name>
    <dbReference type="NCBI Taxonomy" id="1458464"/>
    <lineage>
        <taxon>Bacteria</taxon>
        <taxon>Pseudomonadati</taxon>
        <taxon>Pseudomonadota</taxon>
        <taxon>Alphaproteobacteria</taxon>
        <taxon>Acetobacterales</taxon>
        <taxon>Acetobacteraceae</taxon>
        <taxon>Komagataeibacter</taxon>
    </lineage>
</organism>
<sequence length="350" mass="37284">MKQQSGNGAAQRTIGAAPQAPRPAGRGMIPLSRRGFIGGALAVGALGTPLAPARAAGGEKFTVILDWLLNVNHAVLFAAQECGAFTRAGLDVELISPSDPDSPSRLVMAGQADVALGYGTQINLLVDRGLQLLRFGTLIDRPINVVAAMGNGSIRNLADLKGKRVGISVSGVEESLLAAMLHSVGLSISDVTVTKVNYQMVTALLTNRIDAAIGAYRNAEVLEIEQTSGVAPIIFAPEDHGVPMYDELIVLTRQDLRNDPRMARFIAAIAQGREALVAHPDDMRRAFVARHPEQDTPVLEKAWAMTIGWIPEAPGHLDTARYEAFEKFCLSYGVISKLAPLDSFAMETAA</sequence>
<gene>
    <name evidence="3" type="ORF">GLUCOINTEAF2_0202094</name>
</gene>
<evidence type="ECO:0000313" key="4">
    <source>
        <dbReference type="Proteomes" id="UP000031553"/>
    </source>
</evidence>
<dbReference type="GO" id="GO:0009228">
    <property type="term" value="P:thiamine biosynthetic process"/>
    <property type="evidence" value="ECO:0007669"/>
    <property type="project" value="InterPro"/>
</dbReference>
<dbReference type="EMBL" id="JUFX02000113">
    <property type="protein sequence ID" value="KPH87405.1"/>
    <property type="molecule type" value="Genomic_DNA"/>
</dbReference>